<dbReference type="Pfam" id="PF14953">
    <property type="entry name" value="DUF4504"/>
    <property type="match status" value="1"/>
</dbReference>
<accession>A0AAV4E300</accession>
<dbReference type="AlphaFoldDB" id="A0AAV4E300"/>
<evidence type="ECO:0000313" key="2">
    <source>
        <dbReference type="EMBL" id="GFO50617.1"/>
    </source>
</evidence>
<dbReference type="PANTHER" id="PTHR31366:SF2">
    <property type="entry name" value="UPF0739 PROTEIN C1ORF74"/>
    <property type="match status" value="1"/>
</dbReference>
<evidence type="ECO:0000256" key="1">
    <source>
        <dbReference type="ARBA" id="ARBA00007065"/>
    </source>
</evidence>
<sequence length="279" mass="31578">MDATTEQWKKITIATFGKRSKVHWRQAMMDILFVDLGLKPACLFDHWLADLKSMHSYLMSLYTECLVSKKLRVVAIGMDVIVYESCWLKSCFHAEFVDISSNLHQPSLITAKEKVAQTADVFKQWCSQCHNPASSLECDEIVTSDSVNIPTLFGLFLGYPCVYWYDQAMGEDNNLSSCSLRLFQVKGCVKPGALPHNEGHSCQKSSGVSKSSKFSYVLKENKTACSVVYSFTVPENIVESVREKVWLWYTAWEQSVPWSSLFSSVWMQEESVEPGAVCL</sequence>
<comment type="similarity">
    <text evidence="1">Belongs to the UPF0739 family.</text>
</comment>
<evidence type="ECO:0000313" key="3">
    <source>
        <dbReference type="Proteomes" id="UP000735302"/>
    </source>
</evidence>
<organism evidence="2 3">
    <name type="scientific">Plakobranchus ocellatus</name>
    <dbReference type="NCBI Taxonomy" id="259542"/>
    <lineage>
        <taxon>Eukaryota</taxon>
        <taxon>Metazoa</taxon>
        <taxon>Spiralia</taxon>
        <taxon>Lophotrochozoa</taxon>
        <taxon>Mollusca</taxon>
        <taxon>Gastropoda</taxon>
        <taxon>Heterobranchia</taxon>
        <taxon>Euthyneura</taxon>
        <taxon>Panpulmonata</taxon>
        <taxon>Sacoglossa</taxon>
        <taxon>Placobranchoidea</taxon>
        <taxon>Plakobranchidae</taxon>
        <taxon>Plakobranchus</taxon>
    </lineage>
</organism>
<protein>
    <submittedName>
        <fullName evidence="2">Upf0739 protein c1orf74 homolog</fullName>
    </submittedName>
</protein>
<gene>
    <name evidence="2" type="ORF">PoB_007712200</name>
</gene>
<dbReference type="EMBL" id="BLXT01008617">
    <property type="protein sequence ID" value="GFO50617.1"/>
    <property type="molecule type" value="Genomic_DNA"/>
</dbReference>
<comment type="caution">
    <text evidence="2">The sequence shown here is derived from an EMBL/GenBank/DDBJ whole genome shotgun (WGS) entry which is preliminary data.</text>
</comment>
<keyword evidence="3" id="KW-1185">Reference proteome</keyword>
<name>A0AAV4E300_9GAST</name>
<dbReference type="Proteomes" id="UP000735302">
    <property type="component" value="Unassembled WGS sequence"/>
</dbReference>
<dbReference type="InterPro" id="IPR027850">
    <property type="entry name" value="DUF4504"/>
</dbReference>
<proteinExistence type="inferred from homology"/>
<dbReference type="PANTHER" id="PTHR31366">
    <property type="entry name" value="UPF0739 PROTEIN C1ORF74"/>
    <property type="match status" value="1"/>
</dbReference>
<reference evidence="2 3" key="1">
    <citation type="journal article" date="2021" name="Elife">
        <title>Chloroplast acquisition without the gene transfer in kleptoplastic sea slugs, Plakobranchus ocellatus.</title>
        <authorList>
            <person name="Maeda T."/>
            <person name="Takahashi S."/>
            <person name="Yoshida T."/>
            <person name="Shimamura S."/>
            <person name="Takaki Y."/>
            <person name="Nagai Y."/>
            <person name="Toyoda A."/>
            <person name="Suzuki Y."/>
            <person name="Arimoto A."/>
            <person name="Ishii H."/>
            <person name="Satoh N."/>
            <person name="Nishiyama T."/>
            <person name="Hasebe M."/>
            <person name="Maruyama T."/>
            <person name="Minagawa J."/>
            <person name="Obokata J."/>
            <person name="Shigenobu S."/>
        </authorList>
    </citation>
    <scope>NUCLEOTIDE SEQUENCE [LARGE SCALE GENOMIC DNA]</scope>
</reference>